<evidence type="ECO:0000259" key="5">
    <source>
        <dbReference type="PROSITE" id="PS50995"/>
    </source>
</evidence>
<evidence type="ECO:0000313" key="7">
    <source>
        <dbReference type="Proteomes" id="UP000824007"/>
    </source>
</evidence>
<dbReference type="InterPro" id="IPR000835">
    <property type="entry name" value="HTH_MarR-typ"/>
</dbReference>
<keyword evidence="2" id="KW-0238">DNA-binding</keyword>
<comment type="caution">
    <text evidence="6">The sequence shown here is derived from an EMBL/GenBank/DDBJ whole genome shotgun (WGS) entry which is preliminary data.</text>
</comment>
<dbReference type="AlphaFoldDB" id="A0A9D2C705"/>
<dbReference type="EMBL" id="DXDD01000089">
    <property type="protein sequence ID" value="HIY60414.1"/>
    <property type="molecule type" value="Genomic_DNA"/>
</dbReference>
<evidence type="ECO:0000256" key="3">
    <source>
        <dbReference type="ARBA" id="ARBA00023163"/>
    </source>
</evidence>
<proteinExistence type="predicted"/>
<protein>
    <submittedName>
        <fullName evidence="6">MarR family winged helix-turn-helix transcriptional regulator</fullName>
    </submittedName>
</protein>
<dbReference type="Gene3D" id="1.10.10.10">
    <property type="entry name" value="Winged helix-like DNA-binding domain superfamily/Winged helix DNA-binding domain"/>
    <property type="match status" value="1"/>
</dbReference>
<dbReference type="InterPro" id="IPR036388">
    <property type="entry name" value="WH-like_DNA-bd_sf"/>
</dbReference>
<dbReference type="SMART" id="SM00347">
    <property type="entry name" value="HTH_MARR"/>
    <property type="match status" value="1"/>
</dbReference>
<reference evidence="6" key="1">
    <citation type="journal article" date="2021" name="PeerJ">
        <title>Extensive microbial diversity within the chicken gut microbiome revealed by metagenomics and culture.</title>
        <authorList>
            <person name="Gilroy R."/>
            <person name="Ravi A."/>
            <person name="Getino M."/>
            <person name="Pursley I."/>
            <person name="Horton D.L."/>
            <person name="Alikhan N.F."/>
            <person name="Baker D."/>
            <person name="Gharbi K."/>
            <person name="Hall N."/>
            <person name="Watson M."/>
            <person name="Adriaenssens E.M."/>
            <person name="Foster-Nyarko E."/>
            <person name="Jarju S."/>
            <person name="Secka A."/>
            <person name="Antonio M."/>
            <person name="Oren A."/>
            <person name="Chaudhuri R.R."/>
            <person name="La Ragione R."/>
            <person name="Hildebrand F."/>
            <person name="Pallen M.J."/>
        </authorList>
    </citation>
    <scope>NUCLEOTIDE SEQUENCE</scope>
    <source>
        <strain evidence="6">ChiSxjej3B15-24422</strain>
    </source>
</reference>
<accession>A0A9D2C705</accession>
<keyword evidence="4" id="KW-0472">Membrane</keyword>
<evidence type="ECO:0000256" key="1">
    <source>
        <dbReference type="ARBA" id="ARBA00023015"/>
    </source>
</evidence>
<dbReference type="Pfam" id="PF12802">
    <property type="entry name" value="MarR_2"/>
    <property type="match status" value="1"/>
</dbReference>
<dbReference type="Proteomes" id="UP000824007">
    <property type="component" value="Unassembled WGS sequence"/>
</dbReference>
<keyword evidence="4" id="KW-0812">Transmembrane</keyword>
<dbReference type="PROSITE" id="PS50995">
    <property type="entry name" value="HTH_MARR_2"/>
    <property type="match status" value="1"/>
</dbReference>
<keyword evidence="4" id="KW-1133">Transmembrane helix</keyword>
<dbReference type="PANTHER" id="PTHR42756">
    <property type="entry name" value="TRANSCRIPTIONAL REGULATOR, MARR"/>
    <property type="match status" value="1"/>
</dbReference>
<dbReference type="SUPFAM" id="SSF46785">
    <property type="entry name" value="Winged helix' DNA-binding domain"/>
    <property type="match status" value="1"/>
</dbReference>
<dbReference type="GO" id="GO:0003700">
    <property type="term" value="F:DNA-binding transcription factor activity"/>
    <property type="evidence" value="ECO:0007669"/>
    <property type="project" value="InterPro"/>
</dbReference>
<dbReference type="PANTHER" id="PTHR42756:SF1">
    <property type="entry name" value="TRANSCRIPTIONAL REPRESSOR OF EMRAB OPERON"/>
    <property type="match status" value="1"/>
</dbReference>
<dbReference type="PROSITE" id="PS01117">
    <property type="entry name" value="HTH_MARR_1"/>
    <property type="match status" value="1"/>
</dbReference>
<keyword evidence="3" id="KW-0804">Transcription</keyword>
<sequence length="142" mass="16459">MEETKLMEKYDRLNRKMRRCFAGYFADTPLTSIQGLTLHYIIVESQYRDVFPKDLEDFLEIKGSSVNSLINNLEKNGYLRRENISNDGRYKKLVLTDKACAIREDIVSRVTAYMKNMFAGIPEEDLAVFERVITKMTGNTGQ</sequence>
<feature type="transmembrane region" description="Helical" evidence="4">
    <location>
        <begin position="21"/>
        <end position="42"/>
    </location>
</feature>
<evidence type="ECO:0000313" key="6">
    <source>
        <dbReference type="EMBL" id="HIY60414.1"/>
    </source>
</evidence>
<evidence type="ECO:0000256" key="4">
    <source>
        <dbReference type="SAM" id="Phobius"/>
    </source>
</evidence>
<keyword evidence="1" id="KW-0805">Transcription regulation</keyword>
<feature type="domain" description="HTH marR-type" evidence="5">
    <location>
        <begin position="3"/>
        <end position="138"/>
    </location>
</feature>
<dbReference type="InterPro" id="IPR023187">
    <property type="entry name" value="Tscrpt_reg_MarR-type_CS"/>
</dbReference>
<dbReference type="PRINTS" id="PR00598">
    <property type="entry name" value="HTHMARR"/>
</dbReference>
<dbReference type="GO" id="GO:0003677">
    <property type="term" value="F:DNA binding"/>
    <property type="evidence" value="ECO:0007669"/>
    <property type="project" value="UniProtKB-KW"/>
</dbReference>
<organism evidence="6 7">
    <name type="scientific">Candidatus Eisenbergiella pullistercoris</name>
    <dbReference type="NCBI Taxonomy" id="2838555"/>
    <lineage>
        <taxon>Bacteria</taxon>
        <taxon>Bacillati</taxon>
        <taxon>Bacillota</taxon>
        <taxon>Clostridia</taxon>
        <taxon>Lachnospirales</taxon>
        <taxon>Lachnospiraceae</taxon>
        <taxon>Eisenbergiella</taxon>
    </lineage>
</organism>
<name>A0A9D2C705_9FIRM</name>
<evidence type="ECO:0000256" key="2">
    <source>
        <dbReference type="ARBA" id="ARBA00023125"/>
    </source>
</evidence>
<dbReference type="InterPro" id="IPR036390">
    <property type="entry name" value="WH_DNA-bd_sf"/>
</dbReference>
<gene>
    <name evidence="6" type="ORF">H9831_07030</name>
</gene>
<reference evidence="6" key="2">
    <citation type="submission" date="2021-04" db="EMBL/GenBank/DDBJ databases">
        <authorList>
            <person name="Gilroy R."/>
        </authorList>
    </citation>
    <scope>NUCLEOTIDE SEQUENCE</scope>
    <source>
        <strain evidence="6">ChiSxjej3B15-24422</strain>
    </source>
</reference>